<gene>
    <name evidence="1" type="ORF">JRV97_11295</name>
</gene>
<protein>
    <submittedName>
        <fullName evidence="1">Uncharacterized protein</fullName>
    </submittedName>
</protein>
<dbReference type="Proteomes" id="UP001232493">
    <property type="component" value="Chromosome"/>
</dbReference>
<reference evidence="1 2" key="1">
    <citation type="submission" date="2021-02" db="EMBL/GenBank/DDBJ databases">
        <title>Characterization of Marinitoga sp. nov. str. BP5-C20A.</title>
        <authorList>
            <person name="Erauso G."/>
            <person name="Postec A."/>
        </authorList>
    </citation>
    <scope>NUCLEOTIDE SEQUENCE [LARGE SCALE GENOMIC DNA]</scope>
    <source>
        <strain evidence="1 2">BP5-C20A</strain>
    </source>
</reference>
<accession>A0ABY8PQM2</accession>
<organism evidence="1 2">
    <name type="scientific">Marinitoga aeolica</name>
    <dbReference type="NCBI Taxonomy" id="2809031"/>
    <lineage>
        <taxon>Bacteria</taxon>
        <taxon>Thermotogati</taxon>
        <taxon>Thermotogota</taxon>
        <taxon>Thermotogae</taxon>
        <taxon>Petrotogales</taxon>
        <taxon>Petrotogaceae</taxon>
        <taxon>Marinitoga</taxon>
    </lineage>
</organism>
<sequence>MKHIKVINGTTKNSLNSDCTLPFDYCSGYDGGNCSPAPDWCTIIDLGDCNDADWCVVDHCTGNNIDIPE</sequence>
<dbReference type="EMBL" id="CP069362">
    <property type="protein sequence ID" value="WGS64923.1"/>
    <property type="molecule type" value="Genomic_DNA"/>
</dbReference>
<dbReference type="RefSeq" id="WP_280998971.1">
    <property type="nucleotide sequence ID" value="NZ_CP069362.1"/>
</dbReference>
<evidence type="ECO:0000313" key="2">
    <source>
        <dbReference type="Proteomes" id="UP001232493"/>
    </source>
</evidence>
<keyword evidence="2" id="KW-1185">Reference proteome</keyword>
<proteinExistence type="predicted"/>
<name>A0ABY8PQM2_9BACT</name>
<evidence type="ECO:0000313" key="1">
    <source>
        <dbReference type="EMBL" id="WGS64923.1"/>
    </source>
</evidence>